<evidence type="ECO:0000313" key="3">
    <source>
        <dbReference type="Proteomes" id="UP000029120"/>
    </source>
</evidence>
<gene>
    <name evidence="2" type="ORF">AALP_AAs51090U000100</name>
</gene>
<dbReference type="Gene3D" id="1.20.1130.10">
    <property type="entry name" value="Photosystem I PsaA/PsaB"/>
    <property type="match status" value="1"/>
</dbReference>
<dbReference type="InterPro" id="IPR001280">
    <property type="entry name" value="PSI_PsaA/B"/>
</dbReference>
<evidence type="ECO:0000256" key="1">
    <source>
        <dbReference type="SAM" id="Phobius"/>
    </source>
</evidence>
<dbReference type="Proteomes" id="UP000029120">
    <property type="component" value="Unassembled WGS sequence"/>
</dbReference>
<dbReference type="GO" id="GO:0016020">
    <property type="term" value="C:membrane"/>
    <property type="evidence" value="ECO:0007669"/>
    <property type="project" value="InterPro"/>
</dbReference>
<keyword evidence="1" id="KW-1133">Transmembrane helix</keyword>
<protein>
    <submittedName>
        <fullName evidence="2">Uncharacterized protein</fullName>
    </submittedName>
</protein>
<organism evidence="2 3">
    <name type="scientific">Arabis alpina</name>
    <name type="common">Alpine rock-cress</name>
    <dbReference type="NCBI Taxonomy" id="50452"/>
    <lineage>
        <taxon>Eukaryota</taxon>
        <taxon>Viridiplantae</taxon>
        <taxon>Streptophyta</taxon>
        <taxon>Embryophyta</taxon>
        <taxon>Tracheophyta</taxon>
        <taxon>Spermatophyta</taxon>
        <taxon>Magnoliopsida</taxon>
        <taxon>eudicotyledons</taxon>
        <taxon>Gunneridae</taxon>
        <taxon>Pentapetalae</taxon>
        <taxon>rosids</taxon>
        <taxon>malvids</taxon>
        <taxon>Brassicales</taxon>
        <taxon>Brassicaceae</taxon>
        <taxon>Arabideae</taxon>
        <taxon>Arabis</taxon>
    </lineage>
</organism>
<evidence type="ECO:0000313" key="2">
    <source>
        <dbReference type="EMBL" id="KFK22170.1"/>
    </source>
</evidence>
<dbReference type="OrthoDB" id="1938320at2759"/>
<dbReference type="GO" id="GO:0009579">
    <property type="term" value="C:thylakoid"/>
    <property type="evidence" value="ECO:0007669"/>
    <property type="project" value="InterPro"/>
</dbReference>
<reference evidence="3" key="1">
    <citation type="journal article" date="2015" name="Nat. Plants">
        <title>Genome expansion of Arabis alpina linked with retrotransposition and reduced symmetric DNA methylation.</title>
        <authorList>
            <person name="Willing E.M."/>
            <person name="Rawat V."/>
            <person name="Mandakova T."/>
            <person name="Maumus F."/>
            <person name="James G.V."/>
            <person name="Nordstroem K.J."/>
            <person name="Becker C."/>
            <person name="Warthmann N."/>
            <person name="Chica C."/>
            <person name="Szarzynska B."/>
            <person name="Zytnicki M."/>
            <person name="Albani M.C."/>
            <person name="Kiefer C."/>
            <person name="Bergonzi S."/>
            <person name="Castaings L."/>
            <person name="Mateos J.L."/>
            <person name="Berns M.C."/>
            <person name="Bujdoso N."/>
            <person name="Piofczyk T."/>
            <person name="de Lorenzo L."/>
            <person name="Barrero-Sicilia C."/>
            <person name="Mateos I."/>
            <person name="Piednoel M."/>
            <person name="Hagmann J."/>
            <person name="Chen-Min-Tao R."/>
            <person name="Iglesias-Fernandez R."/>
            <person name="Schuster S.C."/>
            <person name="Alonso-Blanco C."/>
            <person name="Roudier F."/>
            <person name="Carbonero P."/>
            <person name="Paz-Ares J."/>
            <person name="Davis S.J."/>
            <person name="Pecinka A."/>
            <person name="Quesneville H."/>
            <person name="Colot V."/>
            <person name="Lysak M.A."/>
            <person name="Weigel D."/>
            <person name="Coupland G."/>
            <person name="Schneeberger K."/>
        </authorList>
    </citation>
    <scope>NUCLEOTIDE SEQUENCE [LARGE SCALE GENOMIC DNA]</scope>
    <source>
        <strain evidence="3">cv. Pajares</strain>
    </source>
</reference>
<keyword evidence="1" id="KW-0472">Membrane</keyword>
<keyword evidence="1" id="KW-0812">Transmembrane</keyword>
<dbReference type="GO" id="GO:0015979">
    <property type="term" value="P:photosynthesis"/>
    <property type="evidence" value="ECO:0007669"/>
    <property type="project" value="InterPro"/>
</dbReference>
<sequence length="92" mass="10611">MIKSRFFKYKGFTSDLEEISRKVFSSHFGQLSIIFLWLSGMYFRILKILWSEMMIVSSSSGSLGFRPLQFLNRSTSSSSEIENPIQGAFLHC</sequence>
<dbReference type="AlphaFoldDB" id="A0A087FX18"/>
<proteinExistence type="predicted"/>
<dbReference type="SUPFAM" id="SSF81558">
    <property type="entry name" value="Photosystem I subunits PsaA/PsaB"/>
    <property type="match status" value="1"/>
</dbReference>
<feature type="transmembrane region" description="Helical" evidence="1">
    <location>
        <begin position="31"/>
        <end position="50"/>
    </location>
</feature>
<name>A0A087FX18_ARAAL</name>
<dbReference type="InterPro" id="IPR036408">
    <property type="entry name" value="PSI_PsaA/B_sf"/>
</dbReference>
<dbReference type="EMBL" id="KL991851">
    <property type="protein sequence ID" value="KFK22170.1"/>
    <property type="molecule type" value="Genomic_DNA"/>
</dbReference>
<keyword evidence="3" id="KW-1185">Reference proteome</keyword>
<accession>A0A087FX18</accession>
<dbReference type="Pfam" id="PF00223">
    <property type="entry name" value="PsaA_PsaB"/>
    <property type="match status" value="1"/>
</dbReference>
<dbReference type="Gramene" id="KFK22170">
    <property type="protein sequence ID" value="KFK22170"/>
    <property type="gene ID" value="AALP_AAs51090U000100"/>
</dbReference>